<name>A0A2B1KYJ6_BACCE</name>
<dbReference type="AlphaFoldDB" id="A0A2B1KYJ6"/>
<protein>
    <submittedName>
        <fullName evidence="1">Uncharacterized protein</fullName>
    </submittedName>
</protein>
<dbReference type="EMBL" id="NUYN01000006">
    <property type="protein sequence ID" value="PFN28588.1"/>
    <property type="molecule type" value="Genomic_DNA"/>
</dbReference>
<gene>
    <name evidence="1" type="ORF">COJ50_04960</name>
</gene>
<sequence length="92" mass="10964">MNKEKKRLIWHKILGLLDNHCDGCTQVPKYTEILQFINDFKIDLYNIGLGTAKKIQLSWELDDELIKNIKEMDEKKVTIRIMRYDLNKLNGR</sequence>
<organism evidence="1 2">
    <name type="scientific">Bacillus cereus</name>
    <dbReference type="NCBI Taxonomy" id="1396"/>
    <lineage>
        <taxon>Bacteria</taxon>
        <taxon>Bacillati</taxon>
        <taxon>Bacillota</taxon>
        <taxon>Bacilli</taxon>
        <taxon>Bacillales</taxon>
        <taxon>Bacillaceae</taxon>
        <taxon>Bacillus</taxon>
        <taxon>Bacillus cereus group</taxon>
    </lineage>
</organism>
<evidence type="ECO:0000313" key="1">
    <source>
        <dbReference type="EMBL" id="PFN28588.1"/>
    </source>
</evidence>
<reference evidence="1 2" key="1">
    <citation type="submission" date="2017-09" db="EMBL/GenBank/DDBJ databases">
        <title>Large-scale bioinformatics analysis of Bacillus genomes uncovers conserved roles of natural products in bacterial physiology.</title>
        <authorList>
            <consortium name="Agbiome Team Llc"/>
            <person name="Bleich R.M."/>
            <person name="Grubbs K.J."/>
            <person name="Santa Maria K.C."/>
            <person name="Allen S.E."/>
            <person name="Farag S."/>
            <person name="Shank E.A."/>
            <person name="Bowers A."/>
        </authorList>
    </citation>
    <scope>NUCLEOTIDE SEQUENCE [LARGE SCALE GENOMIC DNA]</scope>
    <source>
        <strain evidence="1 2">AFS076905</strain>
    </source>
</reference>
<accession>A0A2B1KYJ6</accession>
<dbReference type="Proteomes" id="UP000225182">
    <property type="component" value="Unassembled WGS sequence"/>
</dbReference>
<comment type="caution">
    <text evidence="1">The sequence shown here is derived from an EMBL/GenBank/DDBJ whole genome shotgun (WGS) entry which is preliminary data.</text>
</comment>
<dbReference type="RefSeq" id="WP_098539778.1">
    <property type="nucleotide sequence ID" value="NZ_NUYN01000006.1"/>
</dbReference>
<proteinExistence type="predicted"/>
<evidence type="ECO:0000313" key="2">
    <source>
        <dbReference type="Proteomes" id="UP000225182"/>
    </source>
</evidence>